<evidence type="ECO:0000256" key="3">
    <source>
        <dbReference type="HAMAP-Rule" id="MF_01963"/>
    </source>
</evidence>
<accession>A0AAE3L121</accession>
<sequence length="265" mass="29142">MRRAEEVQGSCFDIALIGGVNFSLPGVTGSIVVETPFGVVRAYPFDVHGRRGVMIPRHADGQKHLPPHMINYRAIIWAVTELGIERVISVNSVGTMRGHPIGSFVLPDDILDMTRSRKSTFHDDMTVHVDMTDPYCPQLRNGLMNALVGRELGFSDGGVYVCTEGPRFESRAEIRMMSTFGDVVGMTGMPELVLARELNLCYASICTVTNNACGLGDGKITASEVVRTLREKQENLLEVLLSVVRSLPEKRECNCMHATDIDACL</sequence>
<dbReference type="InterPro" id="IPR010044">
    <property type="entry name" value="MTAP"/>
</dbReference>
<dbReference type="Pfam" id="PF01048">
    <property type="entry name" value="PNP_UDP_1"/>
    <property type="match status" value="1"/>
</dbReference>
<comment type="pathway">
    <text evidence="3">Purine metabolism; purine nucleoside salvage.</text>
</comment>
<comment type="caution">
    <text evidence="3">Lacks conserved residue(s) required for the propagation of feature annotation.</text>
</comment>
<evidence type="ECO:0000259" key="4">
    <source>
        <dbReference type="Pfam" id="PF01048"/>
    </source>
</evidence>
<feature type="binding site" evidence="3">
    <location>
        <begin position="57"/>
        <end position="58"/>
    </location>
    <ligand>
        <name>phosphate</name>
        <dbReference type="ChEBI" id="CHEBI:43474"/>
    </ligand>
</feature>
<organism evidence="5 6">
    <name type="scientific">Methanolobus chelungpuianus</name>
    <dbReference type="NCBI Taxonomy" id="502115"/>
    <lineage>
        <taxon>Archaea</taxon>
        <taxon>Methanobacteriati</taxon>
        <taxon>Methanobacteriota</taxon>
        <taxon>Stenosarchaea group</taxon>
        <taxon>Methanomicrobia</taxon>
        <taxon>Methanosarcinales</taxon>
        <taxon>Methanosarcinaceae</taxon>
        <taxon>Methanolobus</taxon>
    </lineage>
</organism>
<evidence type="ECO:0000256" key="2">
    <source>
        <dbReference type="ARBA" id="ARBA00022679"/>
    </source>
</evidence>
<gene>
    <name evidence="5" type="ORF">PV02_10290</name>
</gene>
<feature type="site" description="Important for substrate specificity" evidence="3">
    <location>
        <position position="169"/>
    </location>
</feature>
<dbReference type="PANTHER" id="PTHR42679:SF2">
    <property type="entry name" value="S-METHYL-5'-THIOADENOSINE PHOSPHORYLASE"/>
    <property type="match status" value="1"/>
</dbReference>
<keyword evidence="2 3" id="KW-0808">Transferase</keyword>
<dbReference type="InterPro" id="IPR035994">
    <property type="entry name" value="Nucleoside_phosphorylase_sf"/>
</dbReference>
<comment type="function">
    <text evidence="3">Catalyzes the reversible phosphorylation of S-methyl-5'-thioinosine (MTI) to hypoxanthine and 5-methylthioribose-1-phosphate. Involved in the breakdown of S-methyl-5'-thioadenosine (MTA), a major by-product of polyamine biosynthesis. Catabolism of (MTA) occurs via deamination to MTI and phosphorolysis to hypoxanthine.</text>
</comment>
<comment type="caution">
    <text evidence="5">The sequence shown here is derived from an EMBL/GenBank/DDBJ whole genome shotgun (WGS) entry which is preliminary data.</text>
</comment>
<dbReference type="InterPro" id="IPR000845">
    <property type="entry name" value="Nucleoside_phosphorylase_d"/>
</dbReference>
<dbReference type="Proteomes" id="UP001206983">
    <property type="component" value="Unassembled WGS sequence"/>
</dbReference>
<dbReference type="AlphaFoldDB" id="A0AAE3L121"/>
<comment type="subunit">
    <text evidence="3">Homotrimer.</text>
</comment>
<feature type="site" description="Important for substrate specificity" evidence="3">
    <location>
        <position position="222"/>
    </location>
</feature>
<dbReference type="GO" id="GO:0006166">
    <property type="term" value="P:purine ribonucleoside salvage"/>
    <property type="evidence" value="ECO:0007669"/>
    <property type="project" value="UniProtKB-UniRule"/>
</dbReference>
<dbReference type="GO" id="GO:0005829">
    <property type="term" value="C:cytosol"/>
    <property type="evidence" value="ECO:0007669"/>
    <property type="project" value="TreeGrafter"/>
</dbReference>
<protein>
    <recommendedName>
        <fullName evidence="3">Probable S-methyl-5'-thioinosine phosphorylase</fullName>
        <ecNumber evidence="3">2.4.2.44</ecNumber>
    </recommendedName>
    <alternativeName>
        <fullName evidence="3">5'-methylthioinosine phosphorylase</fullName>
        <shortName evidence="3">MTI phosphorylase</shortName>
        <shortName evidence="3">MTIP</shortName>
    </alternativeName>
</protein>
<dbReference type="CDD" id="cd09010">
    <property type="entry name" value="MTAP_SsMTAPII_like_MTIP"/>
    <property type="match status" value="1"/>
</dbReference>
<evidence type="ECO:0000256" key="1">
    <source>
        <dbReference type="ARBA" id="ARBA00022676"/>
    </source>
</evidence>
<dbReference type="GO" id="GO:0019509">
    <property type="term" value="P:L-methionine salvage from methylthioadenosine"/>
    <property type="evidence" value="ECO:0007669"/>
    <property type="project" value="TreeGrafter"/>
</dbReference>
<comment type="similarity">
    <text evidence="3">Belongs to the PNP/MTAP phosphorylase family. MTAP subfamily.</text>
</comment>
<dbReference type="Gene3D" id="3.40.50.1580">
    <property type="entry name" value="Nucleoside phosphorylase domain"/>
    <property type="match status" value="1"/>
</dbReference>
<feature type="binding site" evidence="3">
    <location>
        <position position="187"/>
    </location>
    <ligand>
        <name>phosphate</name>
        <dbReference type="ChEBI" id="CHEBI:43474"/>
    </ligand>
</feature>
<feature type="binding site" evidence="3">
    <location>
        <begin position="210"/>
        <end position="212"/>
    </location>
    <ligand>
        <name>substrate</name>
    </ligand>
</feature>
<comment type="miscellaneous">
    <text evidence="3">Although this enzyme belongs to the family of MTA phosphorylases based on sequence homology, it has been shown that conserved amino acid substitutions in the substrate binding pocket convert the substrate specificity of this enzyme from 6-aminopurines to 6-oxopurines.</text>
</comment>
<reference evidence="5 6" key="1">
    <citation type="journal article" date="2011" name="Appl. Environ. Microbiol.">
        <title>Methanogenic archaea isolated from Taiwan's Chelungpu fault.</title>
        <authorList>
            <person name="Wu S.Y."/>
            <person name="Lai M.C."/>
        </authorList>
    </citation>
    <scope>NUCLEOTIDE SEQUENCE [LARGE SCALE GENOMIC DNA]</scope>
    <source>
        <strain evidence="5 6">St545Mb</strain>
    </source>
</reference>
<comment type="catalytic activity">
    <reaction evidence="3">
        <text>S-methyl-5'-thioinosine + phosphate = 5-(methylsulfanyl)-alpha-D-ribose 1-phosphate + hypoxanthine</text>
        <dbReference type="Rhea" id="RHEA:30643"/>
        <dbReference type="ChEBI" id="CHEBI:17368"/>
        <dbReference type="ChEBI" id="CHEBI:43474"/>
        <dbReference type="ChEBI" id="CHEBI:48595"/>
        <dbReference type="ChEBI" id="CHEBI:58533"/>
        <dbReference type="EC" id="2.4.2.44"/>
    </reaction>
</comment>
<keyword evidence="3" id="KW-0660">Purine salvage</keyword>
<dbReference type="PANTHER" id="PTHR42679">
    <property type="entry name" value="S-METHYL-5'-THIOADENOSINE PHOSPHORYLASE"/>
    <property type="match status" value="1"/>
</dbReference>
<dbReference type="HAMAP" id="MF_01963">
    <property type="entry name" value="MTAP"/>
    <property type="match status" value="1"/>
</dbReference>
<name>A0AAE3L121_9EURY</name>
<keyword evidence="6" id="KW-1185">Reference proteome</keyword>
<feature type="binding site" evidence="3">
    <location>
        <position position="186"/>
    </location>
    <ligand>
        <name>substrate</name>
    </ligand>
</feature>
<keyword evidence="1 3" id="KW-0328">Glycosyltransferase</keyword>
<dbReference type="EC" id="2.4.2.44" evidence="3"/>
<proteinExistence type="inferred from homology"/>
<evidence type="ECO:0000313" key="6">
    <source>
        <dbReference type="Proteomes" id="UP001206983"/>
    </source>
</evidence>
<dbReference type="GO" id="GO:0017061">
    <property type="term" value="F:S-methyl-5-thioadenosine phosphorylase activity"/>
    <property type="evidence" value="ECO:0007669"/>
    <property type="project" value="InterPro"/>
</dbReference>
<dbReference type="EMBL" id="JTEO01000006">
    <property type="protein sequence ID" value="MCQ6963709.1"/>
    <property type="molecule type" value="Genomic_DNA"/>
</dbReference>
<feature type="domain" description="Nucleoside phosphorylase" evidence="4">
    <location>
        <begin position="14"/>
        <end position="245"/>
    </location>
</feature>
<dbReference type="SUPFAM" id="SSF53167">
    <property type="entry name" value="Purine and uridine phosphorylases"/>
    <property type="match status" value="1"/>
</dbReference>
<evidence type="ECO:0000313" key="5">
    <source>
        <dbReference type="EMBL" id="MCQ6963709.1"/>
    </source>
</evidence>